<protein>
    <submittedName>
        <fullName evidence="1">Malonyl-[acyl-carrier protein] O-methyltransferase</fullName>
        <ecNumber evidence="1">2.1.1.197</ecNumber>
    </submittedName>
</protein>
<dbReference type="Gene3D" id="3.40.50.150">
    <property type="entry name" value="Vaccinia Virus protein VP39"/>
    <property type="match status" value="1"/>
</dbReference>
<dbReference type="InterPro" id="IPR013216">
    <property type="entry name" value="Methyltransf_11"/>
</dbReference>
<keyword evidence="2" id="KW-1185">Reference proteome</keyword>
<dbReference type="CDD" id="cd02440">
    <property type="entry name" value="AdoMet_MTases"/>
    <property type="match status" value="1"/>
</dbReference>
<organism evidence="1 2">
    <name type="scientific">Aneurinibacillus soli</name>
    <dbReference type="NCBI Taxonomy" id="1500254"/>
    <lineage>
        <taxon>Bacteria</taxon>
        <taxon>Bacillati</taxon>
        <taxon>Bacillota</taxon>
        <taxon>Bacilli</taxon>
        <taxon>Bacillales</taxon>
        <taxon>Paenibacillaceae</taxon>
        <taxon>Aneurinibacillus group</taxon>
        <taxon>Aneurinibacillus</taxon>
    </lineage>
</organism>
<dbReference type="AlphaFoldDB" id="A0A0U5BC43"/>
<dbReference type="Pfam" id="PF08241">
    <property type="entry name" value="Methyltransf_11"/>
    <property type="match status" value="1"/>
</dbReference>
<accession>A0A0U5BC43</accession>
<name>A0A0U5BC43_9BACL</name>
<dbReference type="GO" id="GO:0032259">
    <property type="term" value="P:methylation"/>
    <property type="evidence" value="ECO:0007669"/>
    <property type="project" value="UniProtKB-KW"/>
</dbReference>
<dbReference type="GO" id="GO:0102130">
    <property type="term" value="F:malonyl-CoA methyltransferase activity"/>
    <property type="evidence" value="ECO:0007669"/>
    <property type="project" value="UniProtKB-EC"/>
</dbReference>
<proteinExistence type="predicted"/>
<dbReference type="InterPro" id="IPR029063">
    <property type="entry name" value="SAM-dependent_MTases_sf"/>
</dbReference>
<dbReference type="PANTHER" id="PTHR43591:SF24">
    <property type="entry name" value="2-METHOXY-6-POLYPRENYL-1,4-BENZOQUINOL METHYLASE, MITOCHONDRIAL"/>
    <property type="match status" value="1"/>
</dbReference>
<dbReference type="Proteomes" id="UP000217696">
    <property type="component" value="Chromosome"/>
</dbReference>
<gene>
    <name evidence="1" type="primary">bioC_2</name>
    <name evidence="1" type="ORF">CB4_02666</name>
</gene>
<dbReference type="EC" id="2.1.1.197" evidence="1"/>
<evidence type="ECO:0000313" key="2">
    <source>
        <dbReference type="Proteomes" id="UP000217696"/>
    </source>
</evidence>
<keyword evidence="1" id="KW-0489">Methyltransferase</keyword>
<dbReference type="SUPFAM" id="SSF53335">
    <property type="entry name" value="S-adenosyl-L-methionine-dependent methyltransferases"/>
    <property type="match status" value="1"/>
</dbReference>
<dbReference type="KEGG" id="asoc:CB4_02666"/>
<dbReference type="GO" id="GO:0008757">
    <property type="term" value="F:S-adenosylmethionine-dependent methyltransferase activity"/>
    <property type="evidence" value="ECO:0007669"/>
    <property type="project" value="InterPro"/>
</dbReference>
<dbReference type="EMBL" id="AP017312">
    <property type="protein sequence ID" value="BAU28492.1"/>
    <property type="molecule type" value="Genomic_DNA"/>
</dbReference>
<dbReference type="RefSeq" id="WP_096466243.1">
    <property type="nucleotide sequence ID" value="NZ_AP017312.1"/>
</dbReference>
<keyword evidence="1" id="KW-0808">Transferase</keyword>
<evidence type="ECO:0000313" key="1">
    <source>
        <dbReference type="EMBL" id="BAU28492.1"/>
    </source>
</evidence>
<dbReference type="OrthoDB" id="9791837at2"/>
<dbReference type="PANTHER" id="PTHR43591">
    <property type="entry name" value="METHYLTRANSFERASE"/>
    <property type="match status" value="1"/>
</dbReference>
<reference evidence="1 2" key="1">
    <citation type="submission" date="2015-12" db="EMBL/GenBank/DDBJ databases">
        <title>Genome sequence of Aneurinibacillus soli.</title>
        <authorList>
            <person name="Lee J.S."/>
            <person name="Lee K.C."/>
            <person name="Kim K.K."/>
            <person name="Lee B.W."/>
        </authorList>
    </citation>
    <scope>NUCLEOTIDE SEQUENCE [LARGE SCALE GENOMIC DNA]</scope>
    <source>
        <strain evidence="1 2">CB4</strain>
    </source>
</reference>
<sequence>MALFDHSAETYDEWCATPLGSFVDAIEKQMMMGVSKPKSGEKALDMGCGTGIYSLLLASQGVNVTGVDISTAMLKKAREKAEESRQVINFLEGDIHHLPFADHTFDLVLSNLVLEFVDSPKDVLAEAMRVVKPGGRLTVGMIGKQSEWASLYEKQGKDKTNSVFSGAHFFTVQEIKELYTEEPSVIQFGLYIAPDEFVTKEQAYDLERQRSYHGQEEGAGFIVANWIKKA</sequence>